<evidence type="ECO:0000256" key="15">
    <source>
        <dbReference type="RuleBase" id="RU364127"/>
    </source>
</evidence>
<dbReference type="GO" id="GO:0051536">
    <property type="term" value="F:iron-sulfur cluster binding"/>
    <property type="evidence" value="ECO:0007669"/>
    <property type="project" value="UniProtKB-KW"/>
</dbReference>
<dbReference type="InterPro" id="IPR000510">
    <property type="entry name" value="Nase/OxRdtase_comp1"/>
</dbReference>
<evidence type="ECO:0000256" key="6">
    <source>
        <dbReference type="ARBA" id="ARBA00022723"/>
    </source>
</evidence>
<dbReference type="Proteomes" id="UP000293296">
    <property type="component" value="Chromosome"/>
</dbReference>
<evidence type="ECO:0000256" key="5">
    <source>
        <dbReference type="ARBA" id="ARBA00014775"/>
    </source>
</evidence>
<evidence type="ECO:0000313" key="18">
    <source>
        <dbReference type="Proteomes" id="UP000293296"/>
    </source>
</evidence>
<keyword evidence="9 15" id="KW-0560">Oxidoreductase</keyword>
<comment type="function">
    <text evidence="1 15">This molybdenum-iron protein is part of the nitrogenase complex that catalyzes the key enzymatic reactions in nitrogen fixation.</text>
</comment>
<dbReference type="SUPFAM" id="SSF53807">
    <property type="entry name" value="Helical backbone' metal receptor"/>
    <property type="match status" value="1"/>
</dbReference>
<feature type="domain" description="Nitrogenase/oxidoreductase component 1" evidence="16">
    <location>
        <begin position="25"/>
        <end position="444"/>
    </location>
</feature>
<dbReference type="InterPro" id="IPR005976">
    <property type="entry name" value="Nase_Mo-Fe_CF_bsu"/>
</dbReference>
<evidence type="ECO:0000256" key="2">
    <source>
        <dbReference type="ARBA" id="ARBA00011002"/>
    </source>
</evidence>
<reference evidence="17 18" key="1">
    <citation type="submission" date="2018-02" db="EMBL/GenBank/DDBJ databases">
        <title>Genome sequence of Desulfovibrio carbinolicus DSM 3852.</title>
        <authorList>
            <person name="Wilbanks E."/>
            <person name="Skennerton C.T."/>
            <person name="Orphan V.J."/>
        </authorList>
    </citation>
    <scope>NUCLEOTIDE SEQUENCE [LARGE SCALE GENOMIC DNA]</scope>
    <source>
        <strain evidence="17 18">DSM 3852</strain>
    </source>
</reference>
<accession>A0A4P6HJV9</accession>
<keyword evidence="7 15" id="KW-0547">Nucleotide-binding</keyword>
<dbReference type="Pfam" id="PF00148">
    <property type="entry name" value="Oxidored_nitro"/>
    <property type="match status" value="1"/>
</dbReference>
<dbReference type="EMBL" id="CP026538">
    <property type="protein sequence ID" value="QAZ67503.1"/>
    <property type="molecule type" value="Genomic_DNA"/>
</dbReference>
<dbReference type="RefSeq" id="WP_129352162.1">
    <property type="nucleotide sequence ID" value="NZ_CP026538.1"/>
</dbReference>
<name>A0A4P6HJV9_9BACT</name>
<comment type="cofactor">
    <cofactor evidence="15">
        <name>[8Fe-7S] cluster</name>
        <dbReference type="ChEBI" id="CHEBI:21143"/>
    </cofactor>
    <text evidence="15">Binds 1 [8Fe-7S] cluster per heterodimer.</text>
</comment>
<gene>
    <name evidence="17" type="primary">nifK</name>
    <name evidence="17" type="ORF">C3Y92_09810</name>
</gene>
<comment type="catalytic activity">
    <reaction evidence="13 15">
        <text>N2 + 8 reduced [2Fe-2S]-[ferredoxin] + 16 ATP + 16 H2O = H2 + 8 oxidized [2Fe-2S]-[ferredoxin] + 2 NH4(+) + 16 ADP + 16 phosphate + 6 H(+)</text>
        <dbReference type="Rhea" id="RHEA:21448"/>
        <dbReference type="Rhea" id="RHEA-COMP:10000"/>
        <dbReference type="Rhea" id="RHEA-COMP:10001"/>
        <dbReference type="ChEBI" id="CHEBI:15377"/>
        <dbReference type="ChEBI" id="CHEBI:15378"/>
        <dbReference type="ChEBI" id="CHEBI:17997"/>
        <dbReference type="ChEBI" id="CHEBI:18276"/>
        <dbReference type="ChEBI" id="CHEBI:28938"/>
        <dbReference type="ChEBI" id="CHEBI:30616"/>
        <dbReference type="ChEBI" id="CHEBI:33737"/>
        <dbReference type="ChEBI" id="CHEBI:33738"/>
        <dbReference type="ChEBI" id="CHEBI:43474"/>
        <dbReference type="ChEBI" id="CHEBI:456216"/>
        <dbReference type="EC" id="1.18.6.1"/>
    </reaction>
</comment>
<dbReference type="GO" id="GO:0016612">
    <property type="term" value="C:molybdenum-iron nitrogenase complex"/>
    <property type="evidence" value="ECO:0007669"/>
    <property type="project" value="InterPro"/>
</dbReference>
<protein>
    <recommendedName>
        <fullName evidence="5 15">Nitrogenase molybdenum-iron protein beta chain</fullName>
        <ecNumber evidence="4 15">1.18.6.1</ecNumber>
    </recommendedName>
    <alternativeName>
        <fullName evidence="15">Dinitrogenase</fullName>
    </alternativeName>
</protein>
<dbReference type="KEGG" id="dcb:C3Y92_09810"/>
<evidence type="ECO:0000256" key="12">
    <source>
        <dbReference type="ARBA" id="ARBA00023231"/>
    </source>
</evidence>
<evidence type="ECO:0000256" key="11">
    <source>
        <dbReference type="ARBA" id="ARBA00023014"/>
    </source>
</evidence>
<dbReference type="InterPro" id="IPR050152">
    <property type="entry name" value="ChlB/BchB/BchZ"/>
</dbReference>
<dbReference type="NCBIfam" id="TIGR01286">
    <property type="entry name" value="nifK"/>
    <property type="match status" value="1"/>
</dbReference>
<keyword evidence="8 15" id="KW-0067">ATP-binding</keyword>
<dbReference type="Gene3D" id="1.20.89.10">
    <property type="entry name" value="Nitrogenase Molybdenum-iron Protein, subunit B, domain 4"/>
    <property type="match status" value="1"/>
</dbReference>
<evidence type="ECO:0000256" key="7">
    <source>
        <dbReference type="ARBA" id="ARBA00022741"/>
    </source>
</evidence>
<evidence type="ECO:0000313" key="17">
    <source>
        <dbReference type="EMBL" id="QAZ67503.1"/>
    </source>
</evidence>
<dbReference type="GO" id="GO:0005524">
    <property type="term" value="F:ATP binding"/>
    <property type="evidence" value="ECO:0007669"/>
    <property type="project" value="UniProtKB-KW"/>
</dbReference>
<evidence type="ECO:0000256" key="10">
    <source>
        <dbReference type="ARBA" id="ARBA00023004"/>
    </source>
</evidence>
<sequence>MALLRHTTGEIKERKALTVNPAKTCQPVGAMYAALGVKGCFPHSHGSQGCCAYHRSALTRHYKEPVVAGTSSFTEGSSVFGGQSNLITAIDNIFTLYDPEVIAIHTTCLSETIGDDLMQISQKAKDDGKVPAGKHIVYASTPSYVGTHVTGYANMVKGILKGFVKKTGTPNGKINIIPGFCEPSDMAEIRRLADMMGIDITMVPDTNGVLNGPMTGHYEMYPNAGATPAEIAGMGDAKATIGLGRWATADGVNFLDAEFKVPGHVMGLPIGLKATDRYVDLLRKLSGKTVPDAINFERGQVVDLLSDYSQYFYGKKVAMAGDPDQVLALVEFCITLGMIPAYTVTGTAGKYFDERMAELLKDVPYDCKFKCGGEADMYLLHQWIKNDPVDLLIGNTYLKYVARDEDIPLVRHGFPILDRVGHQYFPSVGYSGAMRLMEKFLEALLDRLDRDAPETRFELQL</sequence>
<dbReference type="EC" id="1.18.6.1" evidence="4 15"/>
<proteinExistence type="inferred from homology"/>
<evidence type="ECO:0000256" key="3">
    <source>
        <dbReference type="ARBA" id="ARBA00011462"/>
    </source>
</evidence>
<evidence type="ECO:0000256" key="14">
    <source>
        <dbReference type="RuleBase" id="RU004021"/>
    </source>
</evidence>
<evidence type="ECO:0000256" key="1">
    <source>
        <dbReference type="ARBA" id="ARBA00002621"/>
    </source>
</evidence>
<evidence type="ECO:0000256" key="9">
    <source>
        <dbReference type="ARBA" id="ARBA00023002"/>
    </source>
</evidence>
<comment type="subunit">
    <text evidence="3 15">Tetramer of two alpha and two beta chains. Forms complex with the iron protein (nitrogenase component 2).</text>
</comment>
<comment type="similarity">
    <text evidence="2 14">Belongs to the NifD/NifK/NifE/NifN family.</text>
</comment>
<keyword evidence="12 14" id="KW-0535">Nitrogen fixation</keyword>
<keyword evidence="11 15" id="KW-0411">Iron-sulfur</keyword>
<dbReference type="GO" id="GO:0016163">
    <property type="term" value="F:nitrogenase activity"/>
    <property type="evidence" value="ECO:0007669"/>
    <property type="project" value="UniProtKB-EC"/>
</dbReference>
<dbReference type="GO" id="GO:0046872">
    <property type="term" value="F:metal ion binding"/>
    <property type="evidence" value="ECO:0007669"/>
    <property type="project" value="UniProtKB-KW"/>
</dbReference>
<keyword evidence="18" id="KW-1185">Reference proteome</keyword>
<dbReference type="PANTHER" id="PTHR33712:SF7">
    <property type="entry name" value="LIGHT-INDEPENDENT PROTOCHLOROPHYLLIDE REDUCTASE SUBUNIT B"/>
    <property type="match status" value="1"/>
</dbReference>
<dbReference type="PANTHER" id="PTHR33712">
    <property type="entry name" value="LIGHT-INDEPENDENT PROTOCHLOROPHYLLIDE REDUCTASE SUBUNIT B"/>
    <property type="match status" value="1"/>
</dbReference>
<evidence type="ECO:0000256" key="13">
    <source>
        <dbReference type="ARBA" id="ARBA00047967"/>
    </source>
</evidence>
<dbReference type="Gene3D" id="3.40.50.1980">
    <property type="entry name" value="Nitrogenase molybdenum iron protein domain"/>
    <property type="match status" value="3"/>
</dbReference>
<dbReference type="AlphaFoldDB" id="A0A4P6HJV9"/>
<evidence type="ECO:0000256" key="8">
    <source>
        <dbReference type="ARBA" id="ARBA00022840"/>
    </source>
</evidence>
<evidence type="ECO:0000256" key="4">
    <source>
        <dbReference type="ARBA" id="ARBA00012773"/>
    </source>
</evidence>
<organism evidence="17 18">
    <name type="scientific">Solidesulfovibrio carbinolicus</name>
    <dbReference type="NCBI Taxonomy" id="296842"/>
    <lineage>
        <taxon>Bacteria</taxon>
        <taxon>Pseudomonadati</taxon>
        <taxon>Thermodesulfobacteriota</taxon>
        <taxon>Desulfovibrionia</taxon>
        <taxon>Desulfovibrionales</taxon>
        <taxon>Desulfovibrionaceae</taxon>
        <taxon>Solidesulfovibrio</taxon>
    </lineage>
</organism>
<evidence type="ECO:0000259" key="16">
    <source>
        <dbReference type="Pfam" id="PF00148"/>
    </source>
</evidence>
<keyword evidence="10 15" id="KW-0408">Iron</keyword>
<keyword evidence="6 15" id="KW-0479">Metal-binding</keyword>
<dbReference type="PROSITE" id="PS00699">
    <property type="entry name" value="NITROGENASE_1_1"/>
    <property type="match status" value="1"/>
</dbReference>
<dbReference type="InterPro" id="IPR000318">
    <property type="entry name" value="Nase_comp1_CS"/>
</dbReference>
<dbReference type="OrthoDB" id="9800746at2"/>